<gene>
    <name evidence="1" type="ORF">QVD17_40511</name>
</gene>
<protein>
    <submittedName>
        <fullName evidence="1">Uncharacterized protein</fullName>
    </submittedName>
</protein>
<accession>A0AAD8JTV9</accession>
<comment type="caution">
    <text evidence="1">The sequence shown here is derived from an EMBL/GenBank/DDBJ whole genome shotgun (WGS) entry which is preliminary data.</text>
</comment>
<evidence type="ECO:0000313" key="2">
    <source>
        <dbReference type="Proteomes" id="UP001229421"/>
    </source>
</evidence>
<keyword evidence="2" id="KW-1185">Reference proteome</keyword>
<dbReference type="EMBL" id="JAUHHV010000011">
    <property type="protein sequence ID" value="KAK1408597.1"/>
    <property type="molecule type" value="Genomic_DNA"/>
</dbReference>
<dbReference type="AlphaFoldDB" id="A0AAD8JTV9"/>
<organism evidence="1 2">
    <name type="scientific">Tagetes erecta</name>
    <name type="common">African marigold</name>
    <dbReference type="NCBI Taxonomy" id="13708"/>
    <lineage>
        <taxon>Eukaryota</taxon>
        <taxon>Viridiplantae</taxon>
        <taxon>Streptophyta</taxon>
        <taxon>Embryophyta</taxon>
        <taxon>Tracheophyta</taxon>
        <taxon>Spermatophyta</taxon>
        <taxon>Magnoliopsida</taxon>
        <taxon>eudicotyledons</taxon>
        <taxon>Gunneridae</taxon>
        <taxon>Pentapetalae</taxon>
        <taxon>asterids</taxon>
        <taxon>campanulids</taxon>
        <taxon>Asterales</taxon>
        <taxon>Asteraceae</taxon>
        <taxon>Asteroideae</taxon>
        <taxon>Heliantheae alliance</taxon>
        <taxon>Tageteae</taxon>
        <taxon>Tagetes</taxon>
    </lineage>
</organism>
<sequence length="131" mass="15125">MCYQSRCQALTCGVAMQLFDTILLNDVVVVFVVDCKEYIKRWTVPCFRLALKLIEGRHLYLQAGSNQQDGNELKSLLAEKLHWKFFVTTIYIPYHSFNKVIAEQFMDDTIKPLHDAGVTKENLMILKSYTG</sequence>
<reference evidence="1" key="1">
    <citation type="journal article" date="2023" name="bioRxiv">
        <title>Improved chromosome-level genome assembly for marigold (Tagetes erecta).</title>
        <authorList>
            <person name="Jiang F."/>
            <person name="Yuan L."/>
            <person name="Wang S."/>
            <person name="Wang H."/>
            <person name="Xu D."/>
            <person name="Wang A."/>
            <person name="Fan W."/>
        </authorList>
    </citation>
    <scope>NUCLEOTIDE SEQUENCE</scope>
    <source>
        <strain evidence="1">WSJ</strain>
        <tissue evidence="1">Leaf</tissue>
    </source>
</reference>
<evidence type="ECO:0000313" key="1">
    <source>
        <dbReference type="EMBL" id="KAK1408597.1"/>
    </source>
</evidence>
<proteinExistence type="predicted"/>
<dbReference type="Proteomes" id="UP001229421">
    <property type="component" value="Unassembled WGS sequence"/>
</dbReference>
<name>A0AAD8JTV9_TARER</name>